<keyword evidence="2" id="KW-1185">Reference proteome</keyword>
<gene>
    <name evidence="1" type="ORF">DSW25_16755</name>
</gene>
<dbReference type="InterPro" id="IPR010297">
    <property type="entry name" value="DUF900_hydrolase"/>
</dbReference>
<comment type="caution">
    <text evidence="1">The sequence shown here is derived from an EMBL/GenBank/DDBJ whole genome shotgun (WGS) entry which is preliminary data.</text>
</comment>
<dbReference type="STRING" id="1300350.Z948_2655"/>
<evidence type="ECO:0000313" key="1">
    <source>
        <dbReference type="EMBL" id="KEJ88326.1"/>
    </source>
</evidence>
<organism evidence="1 2">
    <name type="scientific">Sulfitobacter donghicola DSW-25 = KCTC 12864 = JCM 14565</name>
    <dbReference type="NCBI Taxonomy" id="1300350"/>
    <lineage>
        <taxon>Bacteria</taxon>
        <taxon>Pseudomonadati</taxon>
        <taxon>Pseudomonadota</taxon>
        <taxon>Alphaproteobacteria</taxon>
        <taxon>Rhodobacterales</taxon>
        <taxon>Roseobacteraceae</taxon>
        <taxon>Sulfitobacter</taxon>
    </lineage>
</organism>
<dbReference type="PANTHER" id="PTHR36513">
    <property type="entry name" value="ABC TRANSMEMBRANE TYPE-1 DOMAIN-CONTAINING PROTEIN"/>
    <property type="match status" value="1"/>
</dbReference>
<proteinExistence type="predicted"/>
<dbReference type="AlphaFoldDB" id="A0A073IFP7"/>
<accession>A0A073IFP7</accession>
<sequence>MFVSTWINLRNALFIVVLIGVGACSPARVLAPTPNIFGNGAYPDAEISQVNQTSLPRIFYMTDRLAEPQEQGVTYGTERSSRMVFGASSVSFGDDLDWAGLRAASGEIKRQEKIKLNVVQNREILKFDKTPIPFRVVNGEPVRTREAIASYTEKRAIFQNEIRKQMRLAGQNEVVIHVPGYNNSFEDGLYSLADIWHFSGRQGVPILYSWPAGAGGLFGYFKDRESGEFTIFHLKEFLTQLSEIPELEKIHIVAHSRGTDVITTALREMIIALRNQGKKPKDALKIANLVLAAPDLDFAVVRQRLIAEGFGAAIGQITVYMNRGDTALGLAQRLMAGQRFGRLTHNSLKEVDKEIFTQVKTVSFVNVDGVKGLTGHAYYRTNRNVLSDIAKIIRESARPGTAARPLTRIEGNFWNMPVGYPYNGAL</sequence>
<protein>
    <recommendedName>
        <fullName evidence="3">Alpha/beta hydrolase</fullName>
    </recommendedName>
</protein>
<dbReference type="SUPFAM" id="SSF53474">
    <property type="entry name" value="alpha/beta-Hydrolases"/>
    <property type="match status" value="1"/>
</dbReference>
<dbReference type="eggNOG" id="COG4782">
    <property type="taxonomic scope" value="Bacteria"/>
</dbReference>
<dbReference type="PANTHER" id="PTHR36513:SF1">
    <property type="entry name" value="TRANSMEMBRANE PROTEIN"/>
    <property type="match status" value="1"/>
</dbReference>
<dbReference type="InterPro" id="IPR029058">
    <property type="entry name" value="AB_hydrolase_fold"/>
</dbReference>
<dbReference type="Proteomes" id="UP000027734">
    <property type="component" value="Unassembled WGS sequence"/>
</dbReference>
<name>A0A073IFP7_9RHOB</name>
<evidence type="ECO:0000313" key="2">
    <source>
        <dbReference type="Proteomes" id="UP000027734"/>
    </source>
</evidence>
<reference evidence="1 2" key="1">
    <citation type="submission" date="2014-01" db="EMBL/GenBank/DDBJ databases">
        <title>Sulfitobacter donghicola JCM 14565 Genome Sequencing.</title>
        <authorList>
            <person name="Lai Q."/>
            <person name="Hong Z."/>
        </authorList>
    </citation>
    <scope>NUCLEOTIDE SEQUENCE [LARGE SCALE GENOMIC DNA]</scope>
    <source>
        <strain evidence="1 2">JCM 14565</strain>
    </source>
</reference>
<dbReference type="RefSeq" id="WP_025059981.1">
    <property type="nucleotide sequence ID" value="NZ_JAMC01000007.1"/>
</dbReference>
<dbReference type="EMBL" id="JAMC01000007">
    <property type="protein sequence ID" value="KEJ88326.1"/>
    <property type="molecule type" value="Genomic_DNA"/>
</dbReference>
<dbReference type="Pfam" id="PF05990">
    <property type="entry name" value="DUF900"/>
    <property type="match status" value="1"/>
</dbReference>
<evidence type="ECO:0008006" key="3">
    <source>
        <dbReference type="Google" id="ProtNLM"/>
    </source>
</evidence>